<reference evidence="1" key="1">
    <citation type="submission" date="2018-02" db="EMBL/GenBank/DDBJ databases">
        <title>Rhizophora mucronata_Transcriptome.</title>
        <authorList>
            <person name="Meera S.P."/>
            <person name="Sreeshan A."/>
            <person name="Augustine A."/>
        </authorList>
    </citation>
    <scope>NUCLEOTIDE SEQUENCE</scope>
    <source>
        <tissue evidence="1">Leaf</tissue>
    </source>
</reference>
<proteinExistence type="predicted"/>
<dbReference type="EMBL" id="GGEC01059500">
    <property type="protein sequence ID" value="MBX39984.1"/>
    <property type="molecule type" value="Transcribed_RNA"/>
</dbReference>
<sequence>MSNWNCSCFISGSLNLESASIYRSLFAAVIVVLL</sequence>
<organism evidence="1">
    <name type="scientific">Rhizophora mucronata</name>
    <name type="common">Asiatic mangrove</name>
    <dbReference type="NCBI Taxonomy" id="61149"/>
    <lineage>
        <taxon>Eukaryota</taxon>
        <taxon>Viridiplantae</taxon>
        <taxon>Streptophyta</taxon>
        <taxon>Embryophyta</taxon>
        <taxon>Tracheophyta</taxon>
        <taxon>Spermatophyta</taxon>
        <taxon>Magnoliopsida</taxon>
        <taxon>eudicotyledons</taxon>
        <taxon>Gunneridae</taxon>
        <taxon>Pentapetalae</taxon>
        <taxon>rosids</taxon>
        <taxon>fabids</taxon>
        <taxon>Malpighiales</taxon>
        <taxon>Rhizophoraceae</taxon>
        <taxon>Rhizophora</taxon>
    </lineage>
</organism>
<evidence type="ECO:0000313" key="1">
    <source>
        <dbReference type="EMBL" id="MBX39984.1"/>
    </source>
</evidence>
<protein>
    <submittedName>
        <fullName evidence="1">Uncharacterized protein</fullName>
    </submittedName>
</protein>
<dbReference type="AlphaFoldDB" id="A0A2P2NC08"/>
<name>A0A2P2NC08_RHIMU</name>
<accession>A0A2P2NC08</accession>